<dbReference type="InterPro" id="IPR042070">
    <property type="entry name" value="PucR_C-HTH_sf"/>
</dbReference>
<accession>A0A3E2X267</accession>
<dbReference type="PANTHER" id="PTHR33744">
    <property type="entry name" value="CARBOHYDRATE DIACID REGULATOR"/>
    <property type="match status" value="1"/>
</dbReference>
<dbReference type="Proteomes" id="UP000261111">
    <property type="component" value="Unassembled WGS sequence"/>
</dbReference>
<gene>
    <name evidence="2" type="ORF">DWX41_00435</name>
</gene>
<evidence type="ECO:0000313" key="2">
    <source>
        <dbReference type="EMBL" id="RGC35496.1"/>
    </source>
</evidence>
<name>A0A3E2X267_9FIRM</name>
<dbReference type="GeneID" id="93336302"/>
<feature type="domain" description="Putative sugar diacid recognition" evidence="1">
    <location>
        <begin position="2"/>
        <end position="132"/>
    </location>
</feature>
<dbReference type="InterPro" id="IPR051448">
    <property type="entry name" value="CdaR-like_regulators"/>
</dbReference>
<dbReference type="Gene3D" id="1.10.10.2840">
    <property type="entry name" value="PucR C-terminal helix-turn-helix domain"/>
    <property type="match status" value="1"/>
</dbReference>
<dbReference type="PANTHER" id="PTHR33744:SF15">
    <property type="entry name" value="CARBOHYDRATE DIACID REGULATOR"/>
    <property type="match status" value="1"/>
</dbReference>
<organism evidence="2 3">
    <name type="scientific">Hungatella hathewayi</name>
    <dbReference type="NCBI Taxonomy" id="154046"/>
    <lineage>
        <taxon>Bacteria</taxon>
        <taxon>Bacillati</taxon>
        <taxon>Bacillota</taxon>
        <taxon>Clostridia</taxon>
        <taxon>Lachnospirales</taxon>
        <taxon>Lachnospiraceae</taxon>
        <taxon>Hungatella</taxon>
    </lineage>
</organism>
<dbReference type="EMBL" id="QVIA01000001">
    <property type="protein sequence ID" value="RGC35496.1"/>
    <property type="molecule type" value="Genomic_DNA"/>
</dbReference>
<dbReference type="InterPro" id="IPR008599">
    <property type="entry name" value="Diacid_rec"/>
</dbReference>
<proteinExistence type="predicted"/>
<evidence type="ECO:0000313" key="3">
    <source>
        <dbReference type="Proteomes" id="UP000261111"/>
    </source>
</evidence>
<dbReference type="Pfam" id="PF05651">
    <property type="entry name" value="Diacid_rec"/>
    <property type="match status" value="1"/>
</dbReference>
<reference evidence="2 3" key="1">
    <citation type="submission" date="2018-08" db="EMBL/GenBank/DDBJ databases">
        <title>A genome reference for cultivated species of the human gut microbiota.</title>
        <authorList>
            <person name="Zou Y."/>
            <person name="Xue W."/>
            <person name="Luo G."/>
        </authorList>
    </citation>
    <scope>NUCLEOTIDE SEQUENCE [LARGE SCALE GENOMIC DNA]</scope>
    <source>
        <strain evidence="2 3">AF19-21</strain>
    </source>
</reference>
<sequence>MLDKILAERFIDKISEFTEYNVNIMNEKGIIIASKDKDRIGGFHEIAYKIINGEDDQIITEHEEHNYLGVKYGINMAIFYHHKKIGVIGMTGKPDEVAPILKIMRMSVETMLEYELYKEDIQHRKNLKEQFLNLILYGEDTDLFSLKYYASQLGYSETAVRIPILITTEGNVDTSQLLRKIKEGSLHTYEDISAVTREKQIIIFKCFDKGKILQGTYKYVIGEYLGNFLGFLLDRDIECHFYIGTFQNELEEYRKAYQQCCWLRDHVKAKSRGVYFYDYAGEYIHSLVPFMELHQIYHVFEELLDEKNQDDIVELVDALERNNYNLVDSSKELFIHKNTLVFRLNKLKVIFSINPLQKSNEREFLKYMCAYFKRKRNGF</sequence>
<comment type="caution">
    <text evidence="2">The sequence shown here is derived from an EMBL/GenBank/DDBJ whole genome shotgun (WGS) entry which is preliminary data.</text>
</comment>
<dbReference type="RefSeq" id="WP_025653788.1">
    <property type="nucleotide sequence ID" value="NZ_QVIA01000001.1"/>
</dbReference>
<dbReference type="AlphaFoldDB" id="A0A3E2X267"/>
<evidence type="ECO:0000259" key="1">
    <source>
        <dbReference type="Pfam" id="PF05651"/>
    </source>
</evidence>
<protein>
    <submittedName>
        <fullName evidence="2">CdaR family transcriptional regulator</fullName>
    </submittedName>
</protein>